<dbReference type="EMBL" id="JYOM01000001">
    <property type="protein sequence ID" value="KKD50463.1"/>
    <property type="molecule type" value="Genomic_DNA"/>
</dbReference>
<keyword evidence="4" id="KW-1185">Reference proteome</keyword>
<sequence length="165" mass="18653">MVQLIIIILLVVMFVLMPKNNKEEVKAAHLLIDKYELPVIKKKNPVRQLALLEKQVGVSTYRGSRKKTLIFIPISLVVVIALGALTVFFAVNDQYVAAIVTGIICFIALIVMTVILWVIAIRQASSLRTDAWAEVLHKLDAEFPIEFLNEKKWQKAFLAHMESLV</sequence>
<gene>
    <name evidence="3" type="ORF">HB897_10635</name>
    <name evidence="2" type="ORF">UQ68_01090</name>
</gene>
<keyword evidence="1" id="KW-0812">Transmembrane</keyword>
<evidence type="ECO:0000313" key="4">
    <source>
        <dbReference type="Proteomes" id="UP000033536"/>
    </source>
</evidence>
<accession>A0A7X0X373</accession>
<dbReference type="Proteomes" id="UP000523362">
    <property type="component" value="Unassembled WGS sequence"/>
</dbReference>
<evidence type="ECO:0000313" key="5">
    <source>
        <dbReference type="Proteomes" id="UP000523362"/>
    </source>
</evidence>
<reference evidence="3 5" key="2">
    <citation type="submission" date="2020-03" db="EMBL/GenBank/DDBJ databases">
        <title>Soil Listeria distribution.</title>
        <authorList>
            <person name="Liao J."/>
            <person name="Wiedmann M."/>
        </authorList>
    </citation>
    <scope>NUCLEOTIDE SEQUENCE [LARGE SCALE GENOMIC DNA]</scope>
    <source>
        <strain evidence="3 5">FSL L7-1560</strain>
    </source>
</reference>
<evidence type="ECO:0000313" key="3">
    <source>
        <dbReference type="EMBL" id="MBC1486682.1"/>
    </source>
</evidence>
<keyword evidence="1" id="KW-1133">Transmembrane helix</keyword>
<comment type="caution">
    <text evidence="3">The sequence shown here is derived from an EMBL/GenBank/DDBJ whole genome shotgun (WGS) entry which is preliminary data.</text>
</comment>
<feature type="transmembrane region" description="Helical" evidence="1">
    <location>
        <begin position="69"/>
        <end position="89"/>
    </location>
</feature>
<feature type="transmembrane region" description="Helical" evidence="1">
    <location>
        <begin position="95"/>
        <end position="119"/>
    </location>
</feature>
<name>A0A7X0X373_LISSE</name>
<reference evidence="2 4" key="1">
    <citation type="submission" date="2015-02" db="EMBL/GenBank/DDBJ databases">
        <title>Sequencing of Listeria spp. dairy environmental strains.</title>
        <authorList>
            <person name="Muhterem-Uyar M."/>
            <person name="Wagner M."/>
            <person name="Schmitz-Esser S."/>
            <person name="Stessl B."/>
        </authorList>
    </citation>
    <scope>NUCLEOTIDE SEQUENCE [LARGE SCALE GENOMIC DNA]</scope>
    <source>
        <strain evidence="2 4">7KSM</strain>
    </source>
</reference>
<dbReference type="Proteomes" id="UP000033536">
    <property type="component" value="Unassembled WGS sequence"/>
</dbReference>
<dbReference type="AlphaFoldDB" id="A0A7X0X373"/>
<dbReference type="RefSeq" id="WP_046325187.1">
    <property type="nucleotide sequence ID" value="NZ_CP034772.1"/>
</dbReference>
<evidence type="ECO:0000313" key="2">
    <source>
        <dbReference type="EMBL" id="KKD50463.1"/>
    </source>
</evidence>
<keyword evidence="1" id="KW-0472">Membrane</keyword>
<dbReference type="EMBL" id="JAARRG010000007">
    <property type="protein sequence ID" value="MBC1486682.1"/>
    <property type="molecule type" value="Genomic_DNA"/>
</dbReference>
<organism evidence="3 5">
    <name type="scientific">Listeria seeligeri</name>
    <dbReference type="NCBI Taxonomy" id="1640"/>
    <lineage>
        <taxon>Bacteria</taxon>
        <taxon>Bacillati</taxon>
        <taxon>Bacillota</taxon>
        <taxon>Bacilli</taxon>
        <taxon>Bacillales</taxon>
        <taxon>Listeriaceae</taxon>
        <taxon>Listeria</taxon>
    </lineage>
</organism>
<evidence type="ECO:0000256" key="1">
    <source>
        <dbReference type="SAM" id="Phobius"/>
    </source>
</evidence>
<proteinExistence type="predicted"/>
<protein>
    <submittedName>
        <fullName evidence="3">Uncharacterized protein</fullName>
    </submittedName>
</protein>